<feature type="domain" description="Helicase ATP-binding" evidence="62">
    <location>
        <begin position="1664"/>
        <end position="1820"/>
    </location>
</feature>
<feature type="binding site" evidence="58">
    <location>
        <position position="2943"/>
    </location>
    <ligand>
        <name>Zn(2+)</name>
        <dbReference type="ChEBI" id="CHEBI:29105"/>
        <label>1</label>
    </ligand>
</feature>
<dbReference type="InterPro" id="IPR014001">
    <property type="entry name" value="Helicase_ATP-bd"/>
</dbReference>
<dbReference type="InterPro" id="IPR000752">
    <property type="entry name" value="Flavi_NS2A"/>
</dbReference>
<dbReference type="Gene3D" id="1.10.260.90">
    <property type="match status" value="1"/>
</dbReference>
<feature type="transmembrane region" description="Helical" evidence="60">
    <location>
        <begin position="1253"/>
        <end position="1276"/>
    </location>
</feature>
<evidence type="ECO:0000256" key="6">
    <source>
        <dbReference type="ARBA" id="ARBA00004461"/>
    </source>
</evidence>
<dbReference type="InterPro" id="IPR007094">
    <property type="entry name" value="RNA-dir_pol_PSvirus"/>
</dbReference>
<keyword evidence="10" id="KW-1168">Fusion of virus membrane with host membrane</keyword>
<dbReference type="GO" id="GO:0019062">
    <property type="term" value="P:virion attachment to host cell"/>
    <property type="evidence" value="ECO:0007669"/>
    <property type="project" value="UniProtKB-KW"/>
</dbReference>
<dbReference type="GO" id="GO:0052170">
    <property type="term" value="P:symbiont-mediated suppression of host innate immune response"/>
    <property type="evidence" value="ECO:0007669"/>
    <property type="project" value="UniProtKB-KW"/>
</dbReference>
<feature type="transmembrane region" description="Helical" evidence="60">
    <location>
        <begin position="1351"/>
        <end position="1367"/>
    </location>
</feature>
<dbReference type="InterPro" id="IPR001850">
    <property type="entry name" value="Flavi_NS3_S7"/>
</dbReference>
<dbReference type="Pfam" id="PF20907">
    <property type="entry name" value="Flav_NS3-hel_C"/>
    <property type="match status" value="1"/>
</dbReference>
<dbReference type="SMART" id="SM00487">
    <property type="entry name" value="DEXDc"/>
    <property type="match status" value="1"/>
</dbReference>
<protein>
    <recommendedName>
        <fullName evidence="8">Genome polyprotein</fullName>
    </recommendedName>
</protein>
<reference evidence="67 68" key="1">
    <citation type="journal article" date="2007" name="Virology">
        <title>Genetic characterization of tick-borne flaviviruses: new insights into evolution, pathogenetic determinants and taxonomy.</title>
        <authorList>
            <person name="Grard G."/>
            <person name="Moureau G."/>
            <person name="Charrel R.N."/>
            <person name="Lemasson J.J."/>
            <person name="Gonzalez J.P."/>
            <person name="Gallian P."/>
            <person name="Gritsun T.S."/>
            <person name="Holmes E.C."/>
            <person name="Gould E.A."/>
            <person name="de Lamballerie X."/>
        </authorList>
    </citation>
    <scope>NUCLEOTIDE SEQUENCE [LARGE SCALE GENOMIC DNA]</scope>
</reference>
<dbReference type="PROSITE" id="PS51528">
    <property type="entry name" value="FLAVIVIRUS_NS3PRO"/>
    <property type="match status" value="1"/>
</dbReference>
<feature type="transmembrane region" description="Helical" evidence="60">
    <location>
        <begin position="743"/>
        <end position="763"/>
    </location>
</feature>
<dbReference type="InterPro" id="IPR038302">
    <property type="entry name" value="Env_glycoprot_M_sf_flavivir"/>
</dbReference>
<dbReference type="EMBL" id="DQ235146">
    <property type="protein sequence ID" value="ABB90670.1"/>
    <property type="molecule type" value="Genomic_RNA"/>
</dbReference>
<evidence type="ECO:0000256" key="35">
    <source>
        <dbReference type="ARBA" id="ARBA00022844"/>
    </source>
</evidence>
<dbReference type="GO" id="GO:0003968">
    <property type="term" value="F:RNA-directed RNA polymerase activity"/>
    <property type="evidence" value="ECO:0007669"/>
    <property type="project" value="UniProtKB-KW"/>
</dbReference>
<dbReference type="InterPro" id="IPR000404">
    <property type="entry name" value="Flavi_NS4A"/>
</dbReference>
<dbReference type="KEGG" id="vg:30999592"/>
<evidence type="ECO:0000256" key="56">
    <source>
        <dbReference type="PIRSR" id="PIRSR003817-1"/>
    </source>
</evidence>
<evidence type="ECO:0000256" key="41">
    <source>
        <dbReference type="ARBA" id="ARBA00023042"/>
    </source>
</evidence>
<keyword evidence="43 60" id="KW-0472">Membrane</keyword>
<dbReference type="SUPFAM" id="SSF53335">
    <property type="entry name" value="S-adenosyl-L-methionine-dependent methyltransferases"/>
    <property type="match status" value="1"/>
</dbReference>
<dbReference type="PROSITE" id="PS51527">
    <property type="entry name" value="FLAVIVIRUS_NS2B"/>
    <property type="match status" value="1"/>
</dbReference>
<evidence type="ECO:0000256" key="57">
    <source>
        <dbReference type="PIRSR" id="PIRSR003817-3"/>
    </source>
</evidence>
<evidence type="ECO:0000259" key="66">
    <source>
        <dbReference type="PROSITE" id="PS51591"/>
    </source>
</evidence>
<evidence type="ECO:0000256" key="16">
    <source>
        <dbReference type="ARBA" id="ARBA00022581"/>
    </source>
</evidence>
<evidence type="ECO:0000256" key="33">
    <source>
        <dbReference type="ARBA" id="ARBA00022833"/>
    </source>
</evidence>
<keyword evidence="9" id="KW-0696">RNA-directed RNA polymerase</keyword>
<dbReference type="GO" id="GO:0005524">
    <property type="term" value="F:ATP binding"/>
    <property type="evidence" value="ECO:0007669"/>
    <property type="project" value="UniProtKB-KW"/>
</dbReference>
<evidence type="ECO:0000256" key="14">
    <source>
        <dbReference type="ARBA" id="ARBA00022561"/>
    </source>
</evidence>
<dbReference type="Gene3D" id="2.60.260.50">
    <property type="entry name" value="Flavivirus polyprotein propeptide domain"/>
    <property type="match status" value="1"/>
</dbReference>
<feature type="transmembrane region" description="Helical" evidence="60">
    <location>
        <begin position="1444"/>
        <end position="1469"/>
    </location>
</feature>
<evidence type="ECO:0000256" key="39">
    <source>
        <dbReference type="ARBA" id="ARBA00022953"/>
    </source>
</evidence>
<keyword evidence="17" id="KW-1162">Viral penetration into host cytoplasm</keyword>
<evidence type="ECO:0000256" key="11">
    <source>
        <dbReference type="ARBA" id="ARBA00022510"/>
    </source>
</evidence>
<evidence type="ECO:0000256" key="18">
    <source>
        <dbReference type="ARBA" id="ARBA00022603"/>
    </source>
</evidence>
<keyword evidence="35" id="KW-0946">Virion</keyword>
<dbReference type="InterPro" id="IPR026470">
    <property type="entry name" value="Flavi_E_Stem/Anchor_dom"/>
</dbReference>
<feature type="transmembrane region" description="Helical" evidence="60">
    <location>
        <begin position="711"/>
        <end position="736"/>
    </location>
</feature>
<dbReference type="GO" id="GO:0044220">
    <property type="term" value="C:host cell perinuclear region of cytoplasm"/>
    <property type="evidence" value="ECO:0007669"/>
    <property type="project" value="UniProtKB-SubCell"/>
</dbReference>
<evidence type="ECO:0000256" key="15">
    <source>
        <dbReference type="ARBA" id="ARBA00022562"/>
    </source>
</evidence>
<dbReference type="SUPFAM" id="SSF56983">
    <property type="entry name" value="Viral glycoprotein, central and dimerisation domains"/>
    <property type="match status" value="1"/>
</dbReference>
<dbReference type="CDD" id="cd12149">
    <property type="entry name" value="Flavi_E_C"/>
    <property type="match status" value="1"/>
</dbReference>
<feature type="domain" description="Peptidase S7" evidence="65">
    <location>
        <begin position="1478"/>
        <end position="1658"/>
    </location>
</feature>
<name>A0EKU3_9FLAV</name>
<keyword evidence="37" id="KW-1106">Inhibition of host STAT2 by virus</keyword>
<feature type="transmembrane region" description="Helical" evidence="60">
    <location>
        <begin position="1316"/>
        <end position="1339"/>
    </location>
</feature>
<keyword evidence="49" id="KW-0899">Viral immunoevasion</keyword>
<evidence type="ECO:0000256" key="31">
    <source>
        <dbReference type="ARBA" id="ARBA00022825"/>
    </source>
</evidence>
<keyword evidence="68" id="KW-1185">Reference proteome</keyword>
<dbReference type="GO" id="GO:0004252">
    <property type="term" value="F:serine-type endopeptidase activity"/>
    <property type="evidence" value="ECO:0007669"/>
    <property type="project" value="InterPro"/>
</dbReference>
<evidence type="ECO:0000256" key="12">
    <source>
        <dbReference type="ARBA" id="ARBA00022525"/>
    </source>
</evidence>
<dbReference type="PROSITE" id="PS51192">
    <property type="entry name" value="HELICASE_ATP_BIND_1"/>
    <property type="match status" value="1"/>
</dbReference>
<evidence type="ECO:0000256" key="26">
    <source>
        <dbReference type="ARBA" id="ARBA00022723"/>
    </source>
</evidence>
<dbReference type="Proteomes" id="UP000158585">
    <property type="component" value="Segment"/>
</dbReference>
<dbReference type="PIRSF" id="PIRSF003817">
    <property type="entry name" value="Gen_Poly_FLV"/>
    <property type="match status" value="1"/>
</dbReference>
<evidence type="ECO:0000256" key="47">
    <source>
        <dbReference type="ARBA" id="ARBA00023200"/>
    </source>
</evidence>
<keyword evidence="38" id="KW-0694">RNA-binding</keyword>
<dbReference type="InterPro" id="IPR001650">
    <property type="entry name" value="Helicase_C-like"/>
</dbReference>
<evidence type="ECO:0000256" key="1">
    <source>
        <dbReference type="ARBA" id="ARBA00003504"/>
    </source>
</evidence>
<dbReference type="Gene3D" id="2.40.10.120">
    <property type="match status" value="1"/>
</dbReference>
<dbReference type="InterPro" id="IPR014756">
    <property type="entry name" value="Ig_E-set"/>
</dbReference>
<dbReference type="NCBIfam" id="TIGR04240">
    <property type="entry name" value="flavi_E_stem"/>
    <property type="match status" value="1"/>
</dbReference>
<feature type="domain" description="Helicase C-terminal" evidence="63">
    <location>
        <begin position="1815"/>
        <end position="1989"/>
    </location>
</feature>
<keyword evidence="46" id="KW-1038">Host endoplasmic reticulum</keyword>
<evidence type="ECO:0000256" key="46">
    <source>
        <dbReference type="ARBA" id="ARBA00023184"/>
    </source>
</evidence>
<dbReference type="InterPro" id="IPR038055">
    <property type="entry name" value="Glycoprot_E_dimer_dom"/>
</dbReference>
<feature type="transmembrane region" description="Helical" evidence="60">
    <location>
        <begin position="1283"/>
        <end position="1304"/>
    </location>
</feature>
<dbReference type="GO" id="GO:0044167">
    <property type="term" value="C:host cell endoplasmic reticulum membrane"/>
    <property type="evidence" value="ECO:0007669"/>
    <property type="project" value="UniProtKB-SubCell"/>
</dbReference>
<dbReference type="GO" id="GO:0046718">
    <property type="term" value="P:symbiont entry into host cell"/>
    <property type="evidence" value="ECO:0007669"/>
    <property type="project" value="UniProtKB-KW"/>
</dbReference>
<dbReference type="GO" id="GO:0003725">
    <property type="term" value="F:double-stranded RNA binding"/>
    <property type="evidence" value="ECO:0007669"/>
    <property type="project" value="InterPro"/>
</dbReference>
<dbReference type="Pfam" id="PF01728">
    <property type="entry name" value="FtsJ"/>
    <property type="match status" value="1"/>
</dbReference>
<dbReference type="InterPro" id="IPR049486">
    <property type="entry name" value="NS3-hel_C_flaviviridae"/>
</dbReference>
<comment type="function">
    <text evidence="53">Inhibits RNA silencing by interfering with host Dicer.</text>
</comment>
<dbReference type="Pfam" id="PF01570">
    <property type="entry name" value="Flavi_propep"/>
    <property type="match status" value="1"/>
</dbReference>
<accession>A0EKU3</accession>
<evidence type="ECO:0000259" key="61">
    <source>
        <dbReference type="PROSITE" id="PS50507"/>
    </source>
</evidence>
<feature type="transmembrane region" description="Helical" evidence="60">
    <location>
        <begin position="1222"/>
        <end position="1241"/>
    </location>
</feature>
<evidence type="ECO:0000256" key="17">
    <source>
        <dbReference type="ARBA" id="ARBA00022595"/>
    </source>
</evidence>
<dbReference type="GeneID" id="30999592"/>
<keyword evidence="50" id="KW-1160">Virus entry into host cell</keyword>
<keyword evidence="16" id="KW-0945">Host-virus interaction</keyword>
<dbReference type="Pfam" id="PF01005">
    <property type="entry name" value="Flavi_NS2A"/>
    <property type="match status" value="1"/>
</dbReference>
<feature type="transmembrane region" description="Helical" evidence="60">
    <location>
        <begin position="95"/>
        <end position="113"/>
    </location>
</feature>
<dbReference type="FunFam" id="3.30.70.2840:FF:000004">
    <property type="entry name" value="Genome polyprotein"/>
    <property type="match status" value="1"/>
</dbReference>
<keyword evidence="34" id="KW-0067">ATP-binding</keyword>
<dbReference type="PROSITE" id="PS50507">
    <property type="entry name" value="RDRP_SSRNA_POS"/>
    <property type="match status" value="1"/>
</dbReference>
<dbReference type="PROSITE" id="PS51194">
    <property type="entry name" value="HELICASE_CTER"/>
    <property type="match status" value="1"/>
</dbReference>
<dbReference type="SUPFAM" id="SSF56672">
    <property type="entry name" value="DNA/RNA polymerases"/>
    <property type="match status" value="1"/>
</dbReference>
<dbReference type="CDD" id="cd17038">
    <property type="entry name" value="Flavi_M"/>
    <property type="match status" value="1"/>
</dbReference>
<dbReference type="SMART" id="SM00490">
    <property type="entry name" value="HELICc"/>
    <property type="match status" value="1"/>
</dbReference>
<comment type="catalytic activity">
    <reaction evidence="54">
        <text>a ribonucleoside 5'-triphosphate + H2O = a ribonucleoside 5'-diphosphate + phosphate + H(+)</text>
        <dbReference type="Rhea" id="RHEA:23680"/>
        <dbReference type="ChEBI" id="CHEBI:15377"/>
        <dbReference type="ChEBI" id="CHEBI:15378"/>
        <dbReference type="ChEBI" id="CHEBI:43474"/>
        <dbReference type="ChEBI" id="CHEBI:57930"/>
        <dbReference type="ChEBI" id="CHEBI:61557"/>
        <dbReference type="EC" id="3.6.1.15"/>
    </reaction>
</comment>
<dbReference type="GO" id="GO:0042025">
    <property type="term" value="C:host cell nucleus"/>
    <property type="evidence" value="ECO:0007669"/>
    <property type="project" value="UniProtKB-SubCell"/>
</dbReference>
<keyword evidence="14" id="KW-0167">Capsid protein</keyword>
<feature type="disulfide bond" evidence="57">
    <location>
        <begin position="275"/>
        <end position="302"/>
    </location>
</feature>
<evidence type="ECO:0000256" key="44">
    <source>
        <dbReference type="ARBA" id="ARBA00023157"/>
    </source>
</evidence>
<evidence type="ECO:0000256" key="42">
    <source>
        <dbReference type="ARBA" id="ARBA00023050"/>
    </source>
</evidence>
<evidence type="ECO:0000256" key="5">
    <source>
        <dbReference type="ARBA" id="ARBA00004407"/>
    </source>
</evidence>
<dbReference type="Pfam" id="PF21659">
    <property type="entry name" value="Flavi_E_stem"/>
    <property type="match status" value="1"/>
</dbReference>
<keyword evidence="18" id="KW-0489">Methyltransferase</keyword>
<evidence type="ECO:0000256" key="36">
    <source>
        <dbReference type="ARBA" id="ARBA00022870"/>
    </source>
</evidence>
<keyword evidence="36" id="KW-1043">Host membrane</keyword>
<dbReference type="InterPro" id="IPR029063">
    <property type="entry name" value="SAM-dependent_MTases_sf"/>
</dbReference>
<evidence type="ECO:0000256" key="9">
    <source>
        <dbReference type="ARBA" id="ARBA00022484"/>
    </source>
</evidence>
<dbReference type="GO" id="GO:0017111">
    <property type="term" value="F:ribonucleoside triphosphate phosphatase activity"/>
    <property type="evidence" value="ECO:0007669"/>
    <property type="project" value="UniProtKB-EC"/>
</dbReference>
<comment type="subcellular location">
    <subcellularLocation>
        <location evidence="5">Host cytoplasm</location>
        <location evidence="5">Host perinuclear region</location>
    </subcellularLocation>
    <subcellularLocation>
        <location evidence="3">Host endoplasmic reticulum membrane</location>
        <topology evidence="3">Multi-pass membrane protein</topology>
    </subcellularLocation>
    <subcellularLocation>
        <location evidence="6">Host endoplasmic reticulum membrane</location>
        <topology evidence="6">Peripheral membrane protein</topology>
        <orientation evidence="6">Cytoplasmic side</orientation>
    </subcellularLocation>
    <subcellularLocation>
        <location evidence="51">Host endoplasmic reticulum membrane</location>
        <topology evidence="51">Peripheral membrane protein</topology>
        <orientation evidence="51">Lumenal side</orientation>
    </subcellularLocation>
    <subcellularLocation>
        <location evidence="2">Host nucleus</location>
    </subcellularLocation>
    <subcellularLocation>
        <location evidence="7">Secreted</location>
    </subcellularLocation>
    <subcellularLocation>
        <location evidence="4">Virion membrane</location>
        <topology evidence="4">Multi-pass membrane protein</topology>
    </subcellularLocation>
</comment>
<evidence type="ECO:0000256" key="58">
    <source>
        <dbReference type="PIRSR" id="PIRSR003817-4"/>
    </source>
</evidence>
<dbReference type="PROSITE" id="PS51591">
    <property type="entry name" value="RNA_CAP01_NS5_MT"/>
    <property type="match status" value="1"/>
</dbReference>
<feature type="disulfide bond" evidence="57">
    <location>
        <begin position="458"/>
        <end position="556"/>
    </location>
</feature>
<evidence type="ECO:0000256" key="51">
    <source>
        <dbReference type="ARBA" id="ARBA00023443"/>
    </source>
</evidence>
<feature type="active site" description="Charge relay system; for serine protease NS3 activity" evidence="56">
    <location>
        <position position="1616"/>
    </location>
</feature>
<keyword evidence="20" id="KW-0507">mRNA processing</keyword>
<dbReference type="GO" id="GO:0046983">
    <property type="term" value="F:protein dimerization activity"/>
    <property type="evidence" value="ECO:0007669"/>
    <property type="project" value="InterPro"/>
</dbReference>
<evidence type="ECO:0000256" key="4">
    <source>
        <dbReference type="ARBA" id="ARBA00004385"/>
    </source>
</evidence>
<dbReference type="Pfam" id="PF02832">
    <property type="entry name" value="Flavi_glycop_C"/>
    <property type="match status" value="1"/>
</dbReference>
<evidence type="ECO:0000256" key="20">
    <source>
        <dbReference type="ARBA" id="ARBA00022664"/>
    </source>
</evidence>
<keyword evidence="25" id="KW-0548">Nucleotidyltransferase</keyword>
<dbReference type="GO" id="GO:0019028">
    <property type="term" value="C:viral capsid"/>
    <property type="evidence" value="ECO:0007669"/>
    <property type="project" value="UniProtKB-KW"/>
</dbReference>
<feature type="transmembrane region" description="Helical" evidence="60">
    <location>
        <begin position="2203"/>
        <end position="2220"/>
    </location>
</feature>
<feature type="domain" description="MRNA cap 0-1 NS5-type MT" evidence="66">
    <location>
        <begin position="2500"/>
        <end position="2765"/>
    </location>
</feature>
<feature type="binding site" evidence="58">
    <location>
        <position position="3213"/>
    </location>
    <ligand>
        <name>Zn(2+)</name>
        <dbReference type="ChEBI" id="CHEBI:29105"/>
        <label>2</label>
    </ligand>
</feature>
<dbReference type="Gene3D" id="3.30.70.2840">
    <property type="entry name" value="Flavivirus RNA-directed RNA polymerase, thumb domain"/>
    <property type="match status" value="3"/>
</dbReference>
<keyword evidence="24 60" id="KW-0812">Transmembrane</keyword>
<evidence type="ECO:0000256" key="21">
    <source>
        <dbReference type="ARBA" id="ARBA00022670"/>
    </source>
</evidence>
<dbReference type="SUPFAM" id="SSF81296">
    <property type="entry name" value="E set domains"/>
    <property type="match status" value="1"/>
</dbReference>
<evidence type="ECO:0000256" key="43">
    <source>
        <dbReference type="ARBA" id="ARBA00023136"/>
    </source>
</evidence>
<keyword evidence="40 60" id="KW-1133">Transmembrane helix</keyword>
<keyword evidence="22" id="KW-0808">Transferase</keyword>
<evidence type="ECO:0000256" key="53">
    <source>
        <dbReference type="ARBA" id="ARBA00035616"/>
    </source>
</evidence>
<proteinExistence type="predicted"/>
<evidence type="ECO:0000256" key="30">
    <source>
        <dbReference type="ARBA" id="ARBA00022806"/>
    </source>
</evidence>
<dbReference type="InterPro" id="IPR013755">
    <property type="entry name" value="Flav_gly_cen_dom_subdom1"/>
</dbReference>
<feature type="disulfide bond" evidence="57">
    <location>
        <begin position="346"/>
        <end position="377"/>
    </location>
</feature>
<dbReference type="InterPro" id="IPR036253">
    <property type="entry name" value="Glycoprot_cen/dimer_sf"/>
</dbReference>
<dbReference type="InterPro" id="IPR038688">
    <property type="entry name" value="Flavi_propep_sf"/>
</dbReference>
<feature type="active site" description="Charge relay system; for serine protease NS3 activity" evidence="56">
    <location>
        <position position="1532"/>
    </location>
</feature>
<dbReference type="Pfam" id="PF01002">
    <property type="entry name" value="Flavi_NS2B"/>
    <property type="match status" value="1"/>
</dbReference>
<keyword evidence="32" id="KW-1114">Inhibition of host interferon signaling pathway by virus</keyword>
<keyword evidence="28" id="KW-0378">Hydrolase</keyword>
<dbReference type="GO" id="GO:0055036">
    <property type="term" value="C:virion membrane"/>
    <property type="evidence" value="ECO:0007669"/>
    <property type="project" value="UniProtKB-SubCell"/>
</dbReference>
<dbReference type="InterPro" id="IPR027287">
    <property type="entry name" value="Flavi_E_Ig-like"/>
</dbReference>
<dbReference type="Gene3D" id="3.40.50.150">
    <property type="entry name" value="Vaccinia Virus protein VP39"/>
    <property type="match status" value="1"/>
</dbReference>
<comment type="function">
    <text evidence="1">Functions as a signal peptide for NS4B and is required for the interferon antagonism activity of the latter.</text>
</comment>
<dbReference type="InterPro" id="IPR026490">
    <property type="entry name" value="mRNA_cap_0/1_MeTrfase"/>
</dbReference>
<evidence type="ECO:0000256" key="7">
    <source>
        <dbReference type="ARBA" id="ARBA00004613"/>
    </source>
</evidence>
<keyword evidence="21" id="KW-0645">Protease</keyword>
<dbReference type="InterPro" id="IPR046811">
    <property type="entry name" value="Flavi_NS5_thumb"/>
</dbReference>
<feature type="domain" description="Flavivirus NS2B" evidence="64">
    <location>
        <begin position="1345"/>
        <end position="1475"/>
    </location>
</feature>
<keyword evidence="41" id="KW-0506">mRNA capping</keyword>
<evidence type="ECO:0000256" key="2">
    <source>
        <dbReference type="ARBA" id="ARBA00004147"/>
    </source>
</evidence>
<sequence>MPALKAGRGGARAPRGPKNSKQVRGPSMPRRVALHRMLGVLFHLMMGLSRPKILKSFMRTTPAAQLVAVLRRIKRTVDRLMGQLMNGKRKSAGGGTIWIWLMMLSVAGAAVVVQKGLTTLVRADKTDIGKAFHLENGTCWFMAADAGTWCDMSQEYACVTLDTGEEPVDVDCYCRGVDRVTIQYGTCAGHMHRRQTRSVHITPVKPQAYLSRTGVWKQGEAARNYLTRTESWILRNKAFALALCVAGWALGKTTVQKVIFIAFVLLIAPAYASRCVHLENRDFVEGVQGHTLVNIVVEEGGCVTITAHDRPSIDVWLKGISQESPAKSREYCLKPKLGNAKTEARCPTMGEATLAEEHSASYVCERGFSDRGWGNNCGLFGKGSIVGCVKFSCEASAVLTGLVYDATKIVYEVGVEVHTGMTNEPNKTTGTVKILQFTSQAEKKVASLGDHGELTVECRVNSGIDVSHTILMELSGKVWNVHRDWFMDLPFPWRHGGGDTWNDKKRLVEFEPPHAVKMVAVSLGDQTGVVMRSLAGANLAIKEGNSYRIGGGHVSCRVGLEKLKVVGMTYSACESSKFTWKQTPRDSAHDTVVMKLAYTGTKPCRALVRAYRPGAETLDVAKLITSNPICTNDMTDLFVEMQVPPGDTIIAVGDLRFQWFQKGSSIGRTVELTRKGIQRMIIAGESAWDFGSVGGFLNSIGRGIHTILGGAFHAIFGGIGFVPKILMGCLLVWVGLNMRNMTLSLVCLAVGGIVLSLALGVGADIGCAVDPHRRELRCGASHVVWKETSEWFDTYSFRPESPGRLAAAVHATLEKGWCGVVPSNRLELAMWNSIAAELNLALAEAGENLTVVVQMGKENDFRGGVASPMARGQKEFTIGWKAWGRSIYWTPTPGEKRFHVGNKDTDECPLQKRLTNIFKVVEFGVGLKTKVYMDLRDDSSMDCEAGLMGAAVKNGKAVHTDQSLWMVSTRNDTATEITELEVTDLRNCTWPAPYTLDNKGVEYTKMFMPRGLSGPASSYNRITGYAEQNKGPWDQVPLKMVREECPGTKVEVTEECDGRGSSLRSTTDSGKIIQDWCCRKCTMPPVSFRHGVDCWYAMEIRPKSKQGGLVRSQVLAFNDGLVSEAGVPGIVAMFVVMEFLIRRNVRTVGSILWCGGVFLFLFVSGVVTPEDILRYIVGVGILWHLEVGPDIIMFVCLQVAFEMRTCFLLGHGLMAQWTPRESLMVFLAGLLLQVGTSGAMFDELWHTADSVALALMVMQVVGGRHHAVAAVIAAILTQRDQGVIHWGITGGIMALTCLALYQMATGTGERRSIVQCVGLMAGVTVPGGALRVLGVLTAVRGFGKQRSLEEPATAIGILLVVISAILRGTSSEFIAALSIGGFVTLAYIASSRRGTLEAEWEGPVEWDDGATDEGGHVDLRVRRDAMGHLHLCEEEKEGQALTCILAIALVLAAIHWIGAVLVVALWVGWTMLSRNRRSDLIFSGVREFRETYQGPFEVKAGVYRIYRPGILWGRQQIGVGYGLNNVFHTMWHITRGAAISVNGRVAGMSWGDIREDVVSYGGKWALDSKWNGEKVQVHALPPRGPREIHQIQPGRVKLTDGTETGSIALDIPQGSSGSPIINQQGQVLGLYGNGLRYGGDYISIISQGSPEREPDNLPAALEGERWYRKGEITEVNMYPGSGKTHRVLPKLVETCIQRRMRALVLAPTRVVLKEMERALGGKKVRFHSPAVTNGDVNGAIVDVMCHATYVQRKLLPTWRTNWEVAIMDEGHWTDPNSIAARGHLSSLAKENRCAFVLMTATPPGTTDPFPESRGTIQNEMKVIPSSDWGETGEWITSYEGRTAWFVPTIRQGGVIAAALRKRGKTVICLNSKSFEKEYPRVLEEKPDFVVTTDISEMGANLDVTRVIDDRTNVKPEEVDGGVDIVGTRRVTTASAAQRRGRVGRKENSNDWYIYSGECDDDDSSLVQWSEAQMLLDNITSYRGPMSTFYGPEQDKMHYEPGHYRLPEEKRKHFRHLMTQCDFTPWLAWHVAQGTRGIQDREWTWSGPPRNIVEGQDGNPIEFQTPNGMRRRLCPVWSDVRMWREGRDLVDFLRYAESRKSASLVLAGFGGIPELLSTRAHGAMDTFYTLYAGERDSRAYMEAEAELPEALTVIVELLVLGLGTCGVLWFLMMRTTVNRTIIGVGVMAASACCMAVGGFTPGQIAGMCLIFYIVLVALLPEPGTQRSGEDTRLAYVVLTLLVLIGAVAANELGWLERTKSMFSSTKEGSTPREWEWQLPFLDLNPAKTWGVYVTAVSVVTPHLMHVKRTLVQQRVNTAVSGGAAAMREVGGGSPFFSMKGQVWTLGLASVVSATALNIIVGSGLAAFHLALVMTGFEAYLVQQAHRSFYGAMVRNPVVDGELTNDFPKGEQKPPTYERTLSLLVALVLAAIHVVCIREAWAMTEAASLGLSAVMQLVWQGETLYWSMPVACGMCGVLRGNWWGLLPVCHRAWLEIGPTRRGLTGGEPEGAIWKRRLNGLTKEQFMGYRRSGVLETDRVKAREVIQKKIVKSGLAVSRGTAKLAWLVERGYATLKGEVVDLGCGRGGWSYLAAALSSVMSVSAYTIGGGGHEEPILRESYGWNLVRFRSRIDVHTLRPHRADTILCDIGESSPNWRVEEERTLKVIQLIENWKALNPAASCVFKVLCPYGPSVVEALHRFQLKWGGGLVRVPFSRNSTHEMYYSTALAGNVVAVVGATTKRLIRRMEEEKKPPRTVGEVDLGCGTRCVRLADDKVDPAAVKERIAAIRNQYRASWREDREHPYRTWQYWGSYKCAETGSAASLVNGVVKLLSWPWNSREDVLMMAMTDTTAFGQQRVFKEKVDTKAHEPRPGTQVIMRATNDWLLERLVKKRKPRMCSREEFREKVRSNAALGAWLDEQNQWKTAREAVEDPAFWNLVEKERELHLTGRCQQCVYNMMGKREKKRGEFGVAKGSRAIWYMWLGSRFLEFEALGFLNEDHWASRSNSGGGVEGTSLNYPGWLLKALGEKTGGQFYADDTAGWDTRITNADLEDEKQILRYLDGDHKKLASAIMNLAYHQKVVKVARPDPAGGTVMDVITRRDQRGSGQVVTYALNTITNIKVQLIRMMEGEGVINTADMENPRLKRVEEWLAAHGEERLGRLLVSGDDCVVRPVDDGFATSLHFLNDMAKTRKDIGEWQASIGYSNWEHVPFCSHHFHSLHMKDGRELIVPCRDQDELVGRARVSPGCGWSIRETACLSKAYAQMWMLSYFHRRDLRLMALAVCSSVPVDWVPQGRTTWSIHGHGEWMTNEDMLSVWNKVWITNNPYMVDKTPVEDWRDVPYLPKGHDIVCGSLIGRRERASWASDIWGKVSLVRRMIGDEHYRNYMTVMDRFELHQEEEALGSNIL</sequence>
<dbReference type="GO" id="GO:0039520">
    <property type="term" value="P:symbiont-mediated activation of host autophagy"/>
    <property type="evidence" value="ECO:0007669"/>
    <property type="project" value="UniProtKB-KW"/>
</dbReference>
<comment type="catalytic activity">
    <reaction evidence="52">
        <text>Selective hydrolysis of -Xaa-Xaa-|-Yaa- bonds in which each of the Xaa can be either Arg or Lys and Yaa can be either Ser or Ala.</text>
        <dbReference type="EC" id="3.4.21.91"/>
    </reaction>
</comment>
<evidence type="ECO:0000256" key="13">
    <source>
        <dbReference type="ARBA" id="ARBA00022553"/>
    </source>
</evidence>
<feature type="transmembrane region" description="Helical" evidence="60">
    <location>
        <begin position="2288"/>
        <end position="2305"/>
    </location>
</feature>
<keyword evidence="30" id="KW-0347">Helicase</keyword>
<keyword evidence="19" id="KW-1090">Inhibition of host innate immune response by virus</keyword>
<dbReference type="GO" id="GO:0039564">
    <property type="term" value="P:symbiont-mediated suppression of host JAK-STAT cascade via inhibition of STAT2 activity"/>
    <property type="evidence" value="ECO:0007669"/>
    <property type="project" value="UniProtKB-KW"/>
</dbReference>
<evidence type="ECO:0000256" key="3">
    <source>
        <dbReference type="ARBA" id="ARBA00004153"/>
    </source>
</evidence>
<dbReference type="InterPro" id="IPR001528">
    <property type="entry name" value="Flavi_NS4B"/>
</dbReference>
<feature type="transmembrane region" description="Helical" evidence="60">
    <location>
        <begin position="1373"/>
        <end position="1390"/>
    </location>
</feature>
<feature type="active site" description="Charge relay system; for serine protease NS3 activity" evidence="56">
    <location>
        <position position="1556"/>
    </location>
</feature>
<feature type="transmembrane region" description="Helical" evidence="60">
    <location>
        <begin position="2341"/>
        <end position="2358"/>
    </location>
</feature>
<keyword evidence="42" id="KW-1072">Activation of host autophagy by virus</keyword>
<evidence type="ECO:0000259" key="63">
    <source>
        <dbReference type="PROSITE" id="PS51194"/>
    </source>
</evidence>
<feature type="transmembrane region" description="Helical" evidence="60">
    <location>
        <begin position="2232"/>
        <end position="2254"/>
    </location>
</feature>
<feature type="transmembrane region" description="Helical" evidence="60">
    <location>
        <begin position="2179"/>
        <end position="2197"/>
    </location>
</feature>
<keyword evidence="26 58" id="KW-0479">Metal-binding</keyword>
<dbReference type="InterPro" id="IPR027417">
    <property type="entry name" value="P-loop_NTPase"/>
</dbReference>
<evidence type="ECO:0000256" key="48">
    <source>
        <dbReference type="ARBA" id="ARBA00023258"/>
    </source>
</evidence>
<evidence type="ECO:0000256" key="34">
    <source>
        <dbReference type="ARBA" id="ARBA00022840"/>
    </source>
</evidence>
<dbReference type="GO" id="GO:0005576">
    <property type="term" value="C:extracellular region"/>
    <property type="evidence" value="ECO:0007669"/>
    <property type="project" value="UniProtKB-SubCell"/>
</dbReference>
<evidence type="ECO:0000256" key="38">
    <source>
        <dbReference type="ARBA" id="ARBA00022884"/>
    </source>
</evidence>
<dbReference type="GO" id="GO:0006508">
    <property type="term" value="P:proteolysis"/>
    <property type="evidence" value="ECO:0007669"/>
    <property type="project" value="UniProtKB-KW"/>
</dbReference>
<evidence type="ECO:0000256" key="40">
    <source>
        <dbReference type="ARBA" id="ARBA00022989"/>
    </source>
</evidence>
<feature type="transmembrane region" description="Helical" evidence="60">
    <location>
        <begin position="1121"/>
        <end position="1141"/>
    </location>
</feature>
<dbReference type="InterPro" id="IPR038345">
    <property type="entry name" value="Flavi_E_Stem/Anchor_dom_sf"/>
</dbReference>
<dbReference type="Gene3D" id="3.40.50.300">
    <property type="entry name" value="P-loop containing nucleotide triphosphate hydrolases"/>
    <property type="match status" value="2"/>
</dbReference>
<evidence type="ECO:0000256" key="49">
    <source>
        <dbReference type="ARBA" id="ARBA00023280"/>
    </source>
</evidence>
<evidence type="ECO:0000313" key="67">
    <source>
        <dbReference type="EMBL" id="ABB90670.1"/>
    </source>
</evidence>
<dbReference type="InterPro" id="IPR011492">
    <property type="entry name" value="Flavi_DEAD"/>
</dbReference>
<dbReference type="InterPro" id="IPR011998">
    <property type="entry name" value="Flavi_Glycoprot_E_cen/dimer"/>
</dbReference>
<feature type="binding site" evidence="58">
    <location>
        <position position="3229"/>
    </location>
    <ligand>
        <name>Zn(2+)</name>
        <dbReference type="ChEBI" id="CHEBI:29105"/>
        <label>2</label>
    </ligand>
</feature>
<evidence type="ECO:0000256" key="29">
    <source>
        <dbReference type="ARBA" id="ARBA00022804"/>
    </source>
</evidence>
<dbReference type="GO" id="GO:0004483">
    <property type="term" value="F:methyltransferase cap1 activity"/>
    <property type="evidence" value="ECO:0007669"/>
    <property type="project" value="InterPro"/>
</dbReference>
<dbReference type="InterPro" id="IPR001157">
    <property type="entry name" value="Flavi_NS1"/>
</dbReference>
<dbReference type="InterPro" id="IPR000487">
    <property type="entry name" value="Flavi_NS2B"/>
</dbReference>
<keyword evidence="23" id="KW-0949">S-adenosyl-L-methionine</keyword>
<comment type="catalytic activity">
    <reaction evidence="55">
        <text>ATP + H2O = ADP + phosphate + H(+)</text>
        <dbReference type="Rhea" id="RHEA:13065"/>
        <dbReference type="ChEBI" id="CHEBI:15377"/>
        <dbReference type="ChEBI" id="CHEBI:15378"/>
        <dbReference type="ChEBI" id="CHEBI:30616"/>
        <dbReference type="ChEBI" id="CHEBI:43474"/>
        <dbReference type="ChEBI" id="CHEBI:456216"/>
        <dbReference type="EC" id="3.6.4.13"/>
    </reaction>
</comment>
<evidence type="ECO:0000259" key="65">
    <source>
        <dbReference type="PROSITE" id="PS51528"/>
    </source>
</evidence>
<evidence type="ECO:0000256" key="59">
    <source>
        <dbReference type="SAM" id="MobiDB-lite"/>
    </source>
</evidence>
<keyword evidence="12" id="KW-0964">Secreted</keyword>
<dbReference type="InterPro" id="IPR002535">
    <property type="entry name" value="Flavi_propep"/>
</dbReference>
<dbReference type="InterPro" id="IPR000069">
    <property type="entry name" value="Env_glycoprot_M_flavivir"/>
</dbReference>
<evidence type="ECO:0000256" key="19">
    <source>
        <dbReference type="ARBA" id="ARBA00022632"/>
    </source>
</evidence>
<evidence type="ECO:0000256" key="25">
    <source>
        <dbReference type="ARBA" id="ARBA00022695"/>
    </source>
</evidence>
<keyword evidence="27" id="KW-0547">Nucleotide-binding</keyword>
<evidence type="ECO:0000259" key="64">
    <source>
        <dbReference type="PROSITE" id="PS51527"/>
    </source>
</evidence>
<dbReference type="SUPFAM" id="SSF52540">
    <property type="entry name" value="P-loop containing nucleoside triphosphate hydrolases"/>
    <property type="match status" value="2"/>
</dbReference>
<evidence type="ECO:0000259" key="62">
    <source>
        <dbReference type="PROSITE" id="PS51192"/>
    </source>
</evidence>
<keyword evidence="15" id="KW-1048">Host nucleus</keyword>
<evidence type="ECO:0000256" key="27">
    <source>
        <dbReference type="ARBA" id="ARBA00022741"/>
    </source>
</evidence>
<keyword evidence="44 57" id="KW-1015">Disulfide bond</keyword>
<dbReference type="Pfam" id="PF00949">
    <property type="entry name" value="Peptidase_S7"/>
    <property type="match status" value="1"/>
</dbReference>
<feature type="disulfide bond" evidence="57">
    <location>
        <begin position="364"/>
        <end position="393"/>
    </location>
</feature>
<dbReference type="InterPro" id="IPR001122">
    <property type="entry name" value="Flavi_capsidC"/>
</dbReference>
<dbReference type="InterPro" id="IPR014412">
    <property type="entry name" value="Gen_Poly_FLV"/>
</dbReference>
<feature type="disulfide bond" evidence="57">
    <location>
        <begin position="332"/>
        <end position="388"/>
    </location>
</feature>
<dbReference type="Gene3D" id="2.60.98.10">
    <property type="entry name" value="Tick-borne Encephalitis virus Glycoprotein, domain 1"/>
    <property type="match status" value="1"/>
</dbReference>
<dbReference type="GO" id="GO:0039502">
    <property type="term" value="P:symbiont-mediated suppression of host type I interferon-mediated signaling pathway"/>
    <property type="evidence" value="ECO:0007669"/>
    <property type="project" value="UniProtKB-KW"/>
</dbReference>
<keyword evidence="45" id="KW-0325">Glycoprotein</keyword>
<keyword evidence="31" id="KW-0720">Serine protease</keyword>
<organism evidence="67 68">
    <name type="scientific">Kadam virus</name>
    <dbReference type="NCBI Taxonomy" id="64310"/>
    <lineage>
        <taxon>Viruses</taxon>
        <taxon>Riboviria</taxon>
        <taxon>Orthornavirae</taxon>
        <taxon>Kitrinoviricota</taxon>
        <taxon>Flasuviricetes</taxon>
        <taxon>Amarillovirales</taxon>
        <taxon>Flaviviridae</taxon>
        <taxon>Orthoflavivirus</taxon>
        <taxon>Orthoflavivirus kadamense</taxon>
    </lineage>
</organism>
<dbReference type="GO" id="GO:0039694">
    <property type="term" value="P:viral RNA genome replication"/>
    <property type="evidence" value="ECO:0007669"/>
    <property type="project" value="InterPro"/>
</dbReference>
<dbReference type="InterPro" id="IPR000336">
    <property type="entry name" value="Flavivir/Alphavir_Ig-like_sf"/>
</dbReference>
<evidence type="ECO:0000256" key="10">
    <source>
        <dbReference type="ARBA" id="ARBA00022506"/>
    </source>
</evidence>
<feature type="disulfide bond" evidence="57">
    <location>
        <begin position="573"/>
        <end position="604"/>
    </location>
</feature>
<feature type="binding site" evidence="58">
    <location>
        <position position="2951"/>
    </location>
    <ligand>
        <name>Zn(2+)</name>
        <dbReference type="ChEBI" id="CHEBI:29105"/>
        <label>1</label>
    </ligand>
</feature>
<evidence type="ECO:0000256" key="8">
    <source>
        <dbReference type="ARBA" id="ARBA00020107"/>
    </source>
</evidence>
<dbReference type="InterPro" id="IPR000208">
    <property type="entry name" value="Flavi_RdRp_fingers/palm"/>
</dbReference>
<dbReference type="InterPro" id="IPR013756">
    <property type="entry name" value="GlyE_cen_dom_subdom2"/>
</dbReference>
<evidence type="ECO:0000256" key="55">
    <source>
        <dbReference type="ARBA" id="ARBA00047984"/>
    </source>
</evidence>
<feature type="domain" description="RdRp catalytic" evidence="61">
    <location>
        <begin position="3029"/>
        <end position="3178"/>
    </location>
</feature>
<evidence type="ECO:0000256" key="22">
    <source>
        <dbReference type="ARBA" id="ARBA00022679"/>
    </source>
</evidence>
<evidence type="ECO:0000256" key="52">
    <source>
        <dbReference type="ARBA" id="ARBA00024468"/>
    </source>
</evidence>
<feature type="transmembrane region" description="Helical" evidence="60">
    <location>
        <begin position="1173"/>
        <end position="1201"/>
    </location>
</feature>
<feature type="transmembrane region" description="Helical" evidence="60">
    <location>
        <begin position="2149"/>
        <end position="2170"/>
    </location>
</feature>
<dbReference type="Pfam" id="PF07652">
    <property type="entry name" value="Flavi_DEAD"/>
    <property type="match status" value="1"/>
</dbReference>
<dbReference type="Pfam" id="PF01004">
    <property type="entry name" value="Flavi_M"/>
    <property type="match status" value="1"/>
</dbReference>
<dbReference type="Pfam" id="PF00869">
    <property type="entry name" value="Flavi_glycoprot"/>
    <property type="match status" value="1"/>
</dbReference>
<dbReference type="CDD" id="cd23204">
    <property type="entry name" value="Flavivirus_RdRp"/>
    <property type="match status" value="1"/>
</dbReference>
<keyword evidence="13" id="KW-0597">Phosphoprotein</keyword>
<dbReference type="Pfam" id="PF00972">
    <property type="entry name" value="Flavi_NS5"/>
    <property type="match status" value="1"/>
</dbReference>
<dbReference type="Pfam" id="PF00948">
    <property type="entry name" value="Flavi_NS1"/>
    <property type="match status" value="1"/>
</dbReference>
<dbReference type="Gene3D" id="1.20.1280.260">
    <property type="match status" value="1"/>
</dbReference>
<dbReference type="GO" id="GO:0039654">
    <property type="term" value="P:fusion of virus membrane with host endosome membrane"/>
    <property type="evidence" value="ECO:0007669"/>
    <property type="project" value="UniProtKB-KW"/>
</dbReference>
<dbReference type="InterPro" id="IPR009003">
    <property type="entry name" value="Peptidase_S1_PA"/>
</dbReference>
<keyword evidence="39" id="KW-0693">Viral RNA replication</keyword>
<feature type="transmembrane region" description="Helical" evidence="60">
    <location>
        <begin position="1148"/>
        <end position="1167"/>
    </location>
</feature>
<dbReference type="InterPro" id="IPR047530">
    <property type="entry name" value="Flavi_RdRp"/>
</dbReference>
<dbReference type="CDD" id="cd20761">
    <property type="entry name" value="capping_2-OMTase_Flaviviridae"/>
    <property type="match status" value="1"/>
</dbReference>
<evidence type="ECO:0000256" key="23">
    <source>
        <dbReference type="ARBA" id="ARBA00022691"/>
    </source>
</evidence>
<dbReference type="Pfam" id="PF01003">
    <property type="entry name" value="Flavi_capsid"/>
    <property type="match status" value="1"/>
</dbReference>
<keyword evidence="48" id="KW-0922">Interferon antiviral system evasion</keyword>
<dbReference type="Pfam" id="PF01349">
    <property type="entry name" value="Flavi_NS4B"/>
    <property type="match status" value="1"/>
</dbReference>
<evidence type="ECO:0000256" key="50">
    <source>
        <dbReference type="ARBA" id="ARBA00023296"/>
    </source>
</evidence>
<evidence type="ECO:0000256" key="32">
    <source>
        <dbReference type="ARBA" id="ARBA00022830"/>
    </source>
</evidence>
<evidence type="ECO:0000256" key="45">
    <source>
        <dbReference type="ARBA" id="ARBA00023180"/>
    </source>
</evidence>
<dbReference type="GO" id="GO:0005198">
    <property type="term" value="F:structural molecule activity"/>
    <property type="evidence" value="ECO:0007669"/>
    <property type="project" value="InterPro"/>
</dbReference>
<dbReference type="GO" id="GO:0046872">
    <property type="term" value="F:metal ion binding"/>
    <property type="evidence" value="ECO:0007669"/>
    <property type="project" value="UniProtKB-KW"/>
</dbReference>
<dbReference type="Pfam" id="PF01350">
    <property type="entry name" value="Flavi_NS4A"/>
    <property type="match status" value="1"/>
</dbReference>
<dbReference type="GO" id="GO:0004482">
    <property type="term" value="F:mRNA 5'-cap (guanine-N7-)-methyltransferase activity"/>
    <property type="evidence" value="ECO:0007669"/>
    <property type="project" value="InterPro"/>
</dbReference>
<keyword evidence="47" id="KW-1035">Host cytoplasm</keyword>
<evidence type="ECO:0000256" key="60">
    <source>
        <dbReference type="SAM" id="Phobius"/>
    </source>
</evidence>
<evidence type="ECO:0000313" key="68">
    <source>
        <dbReference type="Proteomes" id="UP000158585"/>
    </source>
</evidence>
<keyword evidence="29" id="KW-1161">Viral attachment to host cell</keyword>
<feature type="binding site" evidence="58">
    <location>
        <position position="2939"/>
    </location>
    <ligand>
        <name>Zn(2+)</name>
        <dbReference type="ChEBI" id="CHEBI:29105"/>
        <label>1</label>
    </ligand>
</feature>
<keyword evidence="33 58" id="KW-0862">Zinc</keyword>
<evidence type="ECO:0000256" key="28">
    <source>
        <dbReference type="ARBA" id="ARBA00022801"/>
    </source>
</evidence>
<dbReference type="RefSeq" id="YP_009345035.1">
    <property type="nucleotide sequence ID" value="NC_033724.1"/>
</dbReference>
<dbReference type="Gene3D" id="3.30.67.10">
    <property type="entry name" value="Viral Envelope Glycoprotein, domain 2"/>
    <property type="match status" value="1"/>
</dbReference>
<dbReference type="Gene3D" id="2.60.40.350">
    <property type="match status" value="1"/>
</dbReference>
<evidence type="ECO:0000256" key="54">
    <source>
        <dbReference type="ARBA" id="ARBA00047631"/>
    </source>
</evidence>
<feature type="binding site" evidence="58">
    <location>
        <position position="3348"/>
    </location>
    <ligand>
        <name>Zn(2+)</name>
        <dbReference type="ChEBI" id="CHEBI:29105"/>
        <label>2</label>
    </ligand>
</feature>
<evidence type="ECO:0000256" key="24">
    <source>
        <dbReference type="ARBA" id="ARBA00022692"/>
    </source>
</evidence>
<feature type="region of interest" description="Disordered" evidence="59">
    <location>
        <begin position="1"/>
        <end position="28"/>
    </location>
</feature>
<keyword evidence="11" id="KW-1170">Fusion of virus membrane with host endosomal membrane</keyword>
<dbReference type="InterPro" id="IPR002877">
    <property type="entry name" value="RNA_MeTrfase_FtsJ_dom"/>
</dbReference>
<dbReference type="Gene3D" id="3.30.387.10">
    <property type="entry name" value="Viral Envelope Glycoprotein, domain 3"/>
    <property type="match status" value="1"/>
</dbReference>
<dbReference type="InterPro" id="IPR043502">
    <property type="entry name" value="DNA/RNA_pol_sf"/>
</dbReference>
<evidence type="ECO:0000256" key="37">
    <source>
        <dbReference type="ARBA" id="ARBA00022883"/>
    </source>
</evidence>
<feature type="binding site" evidence="58">
    <location>
        <position position="2948"/>
    </location>
    <ligand>
        <name>Zn(2+)</name>
        <dbReference type="ChEBI" id="CHEBI:29105"/>
        <label>1</label>
    </ligand>
</feature>
<dbReference type="SUPFAM" id="SSF50494">
    <property type="entry name" value="Trypsin-like serine proteases"/>
    <property type="match status" value="1"/>
</dbReference>
<dbReference type="Gene3D" id="1.10.8.970">
    <property type="entry name" value="Flavivirus envelope glycoprotein M-like"/>
    <property type="match status" value="1"/>
</dbReference>
<dbReference type="GO" id="GO:0003724">
    <property type="term" value="F:RNA helicase activity"/>
    <property type="evidence" value="ECO:0007669"/>
    <property type="project" value="UniProtKB-EC"/>
</dbReference>
<dbReference type="Pfam" id="PF20483">
    <property type="entry name" value="Flavi_NS5_thumb"/>
    <property type="match status" value="1"/>
</dbReference>